<dbReference type="FunFam" id="3.40.50.2300:FF:000001">
    <property type="entry name" value="DNA-binding response regulator PhoB"/>
    <property type="match status" value="1"/>
</dbReference>
<dbReference type="InterPro" id="IPR001789">
    <property type="entry name" value="Sig_transdc_resp-reg_receiver"/>
</dbReference>
<organism evidence="8 9">
    <name type="scientific">candidate division WWE3 bacterium</name>
    <dbReference type="NCBI Taxonomy" id="2053526"/>
    <lineage>
        <taxon>Bacteria</taxon>
        <taxon>Katanobacteria</taxon>
    </lineage>
</organism>
<evidence type="ECO:0000256" key="2">
    <source>
        <dbReference type="ARBA" id="ARBA00023012"/>
    </source>
</evidence>
<dbReference type="CDD" id="cd17574">
    <property type="entry name" value="REC_OmpR"/>
    <property type="match status" value="1"/>
</dbReference>
<gene>
    <name evidence="8" type="ORF">KC614_03575</name>
</gene>
<protein>
    <submittedName>
        <fullName evidence="8">Response regulator</fullName>
    </submittedName>
</protein>
<evidence type="ECO:0000259" key="7">
    <source>
        <dbReference type="PROSITE" id="PS50110"/>
    </source>
</evidence>
<evidence type="ECO:0000256" key="5">
    <source>
        <dbReference type="ARBA" id="ARBA00023163"/>
    </source>
</evidence>
<dbReference type="GO" id="GO:0000160">
    <property type="term" value="P:phosphorelay signal transduction system"/>
    <property type="evidence" value="ECO:0007669"/>
    <property type="project" value="UniProtKB-KW"/>
</dbReference>
<dbReference type="EMBL" id="JAGQKZ010000031">
    <property type="protein sequence ID" value="MCA9392256.1"/>
    <property type="molecule type" value="Genomic_DNA"/>
</dbReference>
<keyword evidence="4" id="KW-0238">DNA-binding</keyword>
<keyword evidence="1 6" id="KW-0597">Phosphoprotein</keyword>
<evidence type="ECO:0000256" key="6">
    <source>
        <dbReference type="PROSITE-ProRule" id="PRU00169"/>
    </source>
</evidence>
<evidence type="ECO:0000256" key="1">
    <source>
        <dbReference type="ARBA" id="ARBA00022553"/>
    </source>
</evidence>
<comment type="caution">
    <text evidence="8">The sequence shown here is derived from an EMBL/GenBank/DDBJ whole genome shotgun (WGS) entry which is preliminary data.</text>
</comment>
<reference evidence="8" key="2">
    <citation type="journal article" date="2021" name="Microbiome">
        <title>Successional dynamics and alternative stable states in a saline activated sludge microbial community over 9 years.</title>
        <authorList>
            <person name="Wang Y."/>
            <person name="Ye J."/>
            <person name="Ju F."/>
            <person name="Liu L."/>
            <person name="Boyd J.A."/>
            <person name="Deng Y."/>
            <person name="Parks D.H."/>
            <person name="Jiang X."/>
            <person name="Yin X."/>
            <person name="Woodcroft B.J."/>
            <person name="Tyson G.W."/>
            <person name="Hugenholtz P."/>
            <person name="Polz M.F."/>
            <person name="Zhang T."/>
        </authorList>
    </citation>
    <scope>NUCLEOTIDE SEQUENCE</scope>
    <source>
        <strain evidence="8">HKST-UBA03</strain>
    </source>
</reference>
<sequence length="136" mass="15346">MDKKILIIEDEPFILETYSRELEKTGYQIDTAVDGTSGLDKSLNQEYDLILLDIMLPEMNGIDILREIKKNEKASKTPVILLTNLGQESVVDEAFKLGAQGYILKINALPTQLVKRVSEFFETGKFNSEDIGFLES</sequence>
<feature type="domain" description="Response regulatory" evidence="7">
    <location>
        <begin position="4"/>
        <end position="120"/>
    </location>
</feature>
<dbReference type="SUPFAM" id="SSF52172">
    <property type="entry name" value="CheY-like"/>
    <property type="match status" value="1"/>
</dbReference>
<keyword evidence="3" id="KW-0805">Transcription regulation</keyword>
<evidence type="ECO:0000256" key="4">
    <source>
        <dbReference type="ARBA" id="ARBA00023125"/>
    </source>
</evidence>
<dbReference type="AlphaFoldDB" id="A0A955LLV3"/>
<keyword evidence="5" id="KW-0804">Transcription</keyword>
<dbReference type="GO" id="GO:0003677">
    <property type="term" value="F:DNA binding"/>
    <property type="evidence" value="ECO:0007669"/>
    <property type="project" value="UniProtKB-KW"/>
</dbReference>
<dbReference type="PROSITE" id="PS50110">
    <property type="entry name" value="RESPONSE_REGULATORY"/>
    <property type="match status" value="1"/>
</dbReference>
<dbReference type="SMART" id="SM00448">
    <property type="entry name" value="REC"/>
    <property type="match status" value="1"/>
</dbReference>
<evidence type="ECO:0000313" key="9">
    <source>
        <dbReference type="Proteomes" id="UP000751518"/>
    </source>
</evidence>
<proteinExistence type="predicted"/>
<reference evidence="8" key="1">
    <citation type="submission" date="2020-04" db="EMBL/GenBank/DDBJ databases">
        <authorList>
            <person name="Zhang T."/>
        </authorList>
    </citation>
    <scope>NUCLEOTIDE SEQUENCE</scope>
    <source>
        <strain evidence="8">HKST-UBA03</strain>
    </source>
</reference>
<evidence type="ECO:0000256" key="3">
    <source>
        <dbReference type="ARBA" id="ARBA00023015"/>
    </source>
</evidence>
<dbReference type="InterPro" id="IPR011006">
    <property type="entry name" value="CheY-like_superfamily"/>
</dbReference>
<dbReference type="Pfam" id="PF00072">
    <property type="entry name" value="Response_reg"/>
    <property type="match status" value="1"/>
</dbReference>
<evidence type="ECO:0000313" key="8">
    <source>
        <dbReference type="EMBL" id="MCA9392256.1"/>
    </source>
</evidence>
<name>A0A955LLV3_UNCKA</name>
<dbReference type="PANTHER" id="PTHR44591:SF3">
    <property type="entry name" value="RESPONSE REGULATORY DOMAIN-CONTAINING PROTEIN"/>
    <property type="match status" value="1"/>
</dbReference>
<dbReference type="Gene3D" id="3.40.50.2300">
    <property type="match status" value="1"/>
</dbReference>
<dbReference type="PANTHER" id="PTHR44591">
    <property type="entry name" value="STRESS RESPONSE REGULATOR PROTEIN 1"/>
    <property type="match status" value="1"/>
</dbReference>
<dbReference type="Proteomes" id="UP000751518">
    <property type="component" value="Unassembled WGS sequence"/>
</dbReference>
<keyword evidence="2" id="KW-0902">Two-component regulatory system</keyword>
<dbReference type="InterPro" id="IPR050595">
    <property type="entry name" value="Bact_response_regulator"/>
</dbReference>
<accession>A0A955LLV3</accession>
<feature type="modified residue" description="4-aspartylphosphate" evidence="6">
    <location>
        <position position="53"/>
    </location>
</feature>